<dbReference type="GO" id="GO:0000155">
    <property type="term" value="F:phosphorelay sensor kinase activity"/>
    <property type="evidence" value="ECO:0007669"/>
    <property type="project" value="InterPro"/>
</dbReference>
<evidence type="ECO:0000256" key="8">
    <source>
        <dbReference type="SAM" id="MobiDB-lite"/>
    </source>
</evidence>
<dbReference type="InterPro" id="IPR004358">
    <property type="entry name" value="Sig_transdc_His_kin-like_C"/>
</dbReference>
<dbReference type="SMART" id="SM00387">
    <property type="entry name" value="HATPase_c"/>
    <property type="match status" value="1"/>
</dbReference>
<dbReference type="GO" id="GO:0009927">
    <property type="term" value="F:histidine phosphotransfer kinase activity"/>
    <property type="evidence" value="ECO:0007669"/>
    <property type="project" value="TreeGrafter"/>
</dbReference>
<dbReference type="InterPro" id="IPR003661">
    <property type="entry name" value="HisK_dim/P_dom"/>
</dbReference>
<dbReference type="InterPro" id="IPR005467">
    <property type="entry name" value="His_kinase_dom"/>
</dbReference>
<dbReference type="SUPFAM" id="SSF47384">
    <property type="entry name" value="Homodimeric domain of signal transducing histidine kinase"/>
    <property type="match status" value="1"/>
</dbReference>
<dbReference type="SMART" id="SM00388">
    <property type="entry name" value="HisKA"/>
    <property type="match status" value="1"/>
</dbReference>
<dbReference type="InterPro" id="IPR035965">
    <property type="entry name" value="PAS-like_dom_sf"/>
</dbReference>
<feature type="domain" description="PAC" evidence="12">
    <location>
        <begin position="403"/>
        <end position="457"/>
    </location>
</feature>
<evidence type="ECO:0000256" key="2">
    <source>
        <dbReference type="ARBA" id="ARBA00012438"/>
    </source>
</evidence>
<feature type="region of interest" description="Disordered" evidence="8">
    <location>
        <begin position="1"/>
        <end position="28"/>
    </location>
</feature>
<dbReference type="CDD" id="cd00156">
    <property type="entry name" value="REC"/>
    <property type="match status" value="1"/>
</dbReference>
<dbReference type="Gene3D" id="3.30.450.20">
    <property type="entry name" value="PAS domain"/>
    <property type="match status" value="3"/>
</dbReference>
<feature type="compositionally biased region" description="Basic and acidic residues" evidence="8">
    <location>
        <begin position="19"/>
        <end position="28"/>
    </location>
</feature>
<comment type="catalytic activity">
    <reaction evidence="1">
        <text>ATP + protein L-histidine = ADP + protein N-phospho-L-histidine.</text>
        <dbReference type="EC" id="2.7.13.3"/>
    </reaction>
</comment>
<dbReference type="PROSITE" id="PS50112">
    <property type="entry name" value="PAS"/>
    <property type="match status" value="2"/>
</dbReference>
<evidence type="ECO:0000313" key="13">
    <source>
        <dbReference type="EMBL" id="PMR68999.1"/>
    </source>
</evidence>
<dbReference type="OrthoDB" id="9764438at2"/>
<feature type="domain" description="Response regulatory" evidence="10">
    <location>
        <begin position="751"/>
        <end position="868"/>
    </location>
</feature>
<dbReference type="FunFam" id="3.30.565.10:FF:000049">
    <property type="entry name" value="Two-component sensor histidine kinase"/>
    <property type="match status" value="1"/>
</dbReference>
<comment type="caution">
    <text evidence="13">The sequence shown here is derived from an EMBL/GenBank/DDBJ whole genome shotgun (WGS) entry which is preliminary data.</text>
</comment>
<dbReference type="Gene3D" id="3.30.565.10">
    <property type="entry name" value="Histidine kinase-like ATPase, C-terminal domain"/>
    <property type="match status" value="1"/>
</dbReference>
<dbReference type="SMART" id="SM00448">
    <property type="entry name" value="REC"/>
    <property type="match status" value="1"/>
</dbReference>
<keyword evidence="7" id="KW-0175">Coiled coil</keyword>
<evidence type="ECO:0000256" key="6">
    <source>
        <dbReference type="PROSITE-ProRule" id="PRU00169"/>
    </source>
</evidence>
<dbReference type="SUPFAM" id="SSF55874">
    <property type="entry name" value="ATPase domain of HSP90 chaperone/DNA topoisomerase II/histidine kinase"/>
    <property type="match status" value="1"/>
</dbReference>
<feature type="domain" description="Histidine kinase" evidence="9">
    <location>
        <begin position="514"/>
        <end position="727"/>
    </location>
</feature>
<evidence type="ECO:0000259" key="12">
    <source>
        <dbReference type="PROSITE" id="PS50113"/>
    </source>
</evidence>
<sequence>MACTSTRPSPESSLASHASEADGGERERELEHEIAKLKRINAALIERVEASNLPRSAPYAAFEHSVLLAEQVRERTQALNQTTHELRASNRLLAEARERAETAGQHLVDAIESITDAFVLFDADQCIQRFNSRFAEFWRPAGIRIRQGMRLEELRRLALSSGLVISEQMGHRDRRTVYQLHDDRWVQVHQRPTRGGGRVILYVDITELKRHEHAQREHALAQKTRLLQATVDSLSQGVAVVTASGMLEMCNQRFRDLTGLESLEVPHPFAALCHSSRLVDAADAEGVTAACERRLEDGRVVEVRGHAMPGGGQVLTYTDVTERIRHAETLREREHWIRTITDELPAMIAYLDHDLRYVFTNRVYEEWYGWPRDLLLGGEMEALHSQEHCARLRPYLTRALAGESVSFEFPEQSASGEHRVLLRAYVPHYDGEGEVIGLFVLIRDITERRRTAEALHQAYQNLEQRVRERTAELTQVNGQLREEIAERAAAEQRLREAKAEAEAANLSKTKFLAAVSHDLLQPLNAARLFTGALGEQDVAPGGQELIEQIGRSLKDVETLLGTLVDISKLDAGVVTPDVDAFPVAELLDGLAREYRQVAASEGLGFDYVPSSAVVRSDAQLLTRVVRNFLTNAIRYTGEGRILLGCRRRADGLEIMVGDTGMGIATEELGVIFQEFRRSHAAGRRQDRGLGLGLAIADKISRMLEHPLAVTSVAGRGSLFSVRLPYGELAPRSQLSQAPTAAMGENVLEGRRIWVVDNDADICEAMRVLLTRWGCRVVVADSEASLAAQVAVATAPVDVLIVDYHLDRGDTGLALAERINARRQGPLPVMAITANHSVELRQRMRELGYSLLHKPVKPLKLRMALSRLVTGRLSG</sequence>
<evidence type="ECO:0000259" key="11">
    <source>
        <dbReference type="PROSITE" id="PS50112"/>
    </source>
</evidence>
<dbReference type="GO" id="GO:0005886">
    <property type="term" value="C:plasma membrane"/>
    <property type="evidence" value="ECO:0007669"/>
    <property type="project" value="TreeGrafter"/>
</dbReference>
<evidence type="ECO:0000256" key="3">
    <source>
        <dbReference type="ARBA" id="ARBA00022553"/>
    </source>
</evidence>
<evidence type="ECO:0000313" key="14">
    <source>
        <dbReference type="Proteomes" id="UP000235346"/>
    </source>
</evidence>
<feature type="coiled-coil region" evidence="7">
    <location>
        <begin position="445"/>
        <end position="509"/>
    </location>
</feature>
<dbReference type="NCBIfam" id="NF041832">
    <property type="entry name" value="near_NosP_CTERM"/>
    <property type="match status" value="1"/>
</dbReference>
<keyword evidence="5 13" id="KW-0418">Kinase</keyword>
<proteinExistence type="predicted"/>
<dbReference type="PANTHER" id="PTHR43047:SF9">
    <property type="entry name" value="HISTIDINE KINASE"/>
    <property type="match status" value="1"/>
</dbReference>
<keyword evidence="4" id="KW-0808">Transferase</keyword>
<dbReference type="Pfam" id="PF13188">
    <property type="entry name" value="PAS_8"/>
    <property type="match status" value="1"/>
</dbReference>
<dbReference type="InterPro" id="IPR036890">
    <property type="entry name" value="HATPase_C_sf"/>
</dbReference>
<dbReference type="Proteomes" id="UP000235346">
    <property type="component" value="Unassembled WGS sequence"/>
</dbReference>
<dbReference type="InterPro" id="IPR000700">
    <property type="entry name" value="PAS-assoc_C"/>
</dbReference>
<dbReference type="Pfam" id="PF00512">
    <property type="entry name" value="HisKA"/>
    <property type="match status" value="1"/>
</dbReference>
<keyword evidence="3 6" id="KW-0597">Phosphoprotein</keyword>
<keyword evidence="14" id="KW-1185">Reference proteome</keyword>
<name>A0A2N7TLE1_9GAMM</name>
<evidence type="ECO:0000256" key="1">
    <source>
        <dbReference type="ARBA" id="ARBA00000085"/>
    </source>
</evidence>
<dbReference type="InterPro" id="IPR000014">
    <property type="entry name" value="PAS"/>
</dbReference>
<dbReference type="FunFam" id="1.10.287.130:FF:000081">
    <property type="entry name" value="Hybrid sensor histidine kinase/response regulator"/>
    <property type="match status" value="1"/>
</dbReference>
<dbReference type="InterPro" id="IPR011006">
    <property type="entry name" value="CheY-like_superfamily"/>
</dbReference>
<dbReference type="PROSITE" id="PS50110">
    <property type="entry name" value="RESPONSE_REGULATORY"/>
    <property type="match status" value="1"/>
</dbReference>
<dbReference type="SUPFAM" id="SSF55785">
    <property type="entry name" value="PYP-like sensor domain (PAS domain)"/>
    <property type="match status" value="2"/>
</dbReference>
<feature type="modified residue" description="4-aspartylphosphate" evidence="6">
    <location>
        <position position="802"/>
    </location>
</feature>
<organism evidence="13 14">
    <name type="scientific">Halomonas heilongjiangensis</name>
    <dbReference type="NCBI Taxonomy" id="1387883"/>
    <lineage>
        <taxon>Bacteria</taxon>
        <taxon>Pseudomonadati</taxon>
        <taxon>Pseudomonadota</taxon>
        <taxon>Gammaproteobacteria</taxon>
        <taxon>Oceanospirillales</taxon>
        <taxon>Halomonadaceae</taxon>
        <taxon>Halomonas</taxon>
    </lineage>
</organism>
<dbReference type="Gene3D" id="3.40.50.2300">
    <property type="match status" value="1"/>
</dbReference>
<dbReference type="Pfam" id="PF12860">
    <property type="entry name" value="PAS_7"/>
    <property type="match status" value="2"/>
</dbReference>
<evidence type="ECO:0000256" key="7">
    <source>
        <dbReference type="SAM" id="Coils"/>
    </source>
</evidence>
<dbReference type="SMART" id="SM00086">
    <property type="entry name" value="PAC"/>
    <property type="match status" value="1"/>
</dbReference>
<dbReference type="CDD" id="cd00130">
    <property type="entry name" value="PAS"/>
    <property type="match status" value="1"/>
</dbReference>
<evidence type="ECO:0000259" key="9">
    <source>
        <dbReference type="PROSITE" id="PS50109"/>
    </source>
</evidence>
<evidence type="ECO:0000256" key="4">
    <source>
        <dbReference type="ARBA" id="ARBA00022679"/>
    </source>
</evidence>
<dbReference type="Pfam" id="PF00072">
    <property type="entry name" value="Response_reg"/>
    <property type="match status" value="1"/>
</dbReference>
<dbReference type="Pfam" id="PF02518">
    <property type="entry name" value="HATPase_c"/>
    <property type="match status" value="1"/>
</dbReference>
<dbReference type="InterPro" id="IPR001789">
    <property type="entry name" value="Sig_transdc_resp-reg_receiver"/>
</dbReference>
<dbReference type="InterPro" id="IPR013656">
    <property type="entry name" value="PAS_4"/>
</dbReference>
<dbReference type="Gene3D" id="1.10.287.130">
    <property type="match status" value="1"/>
</dbReference>
<dbReference type="EMBL" id="PNRE01000055">
    <property type="protein sequence ID" value="PMR68999.1"/>
    <property type="molecule type" value="Genomic_DNA"/>
</dbReference>
<dbReference type="NCBIfam" id="TIGR00229">
    <property type="entry name" value="sensory_box"/>
    <property type="match status" value="1"/>
</dbReference>
<feature type="compositionally biased region" description="Polar residues" evidence="8">
    <location>
        <begin position="1"/>
        <end position="16"/>
    </location>
</feature>
<dbReference type="SUPFAM" id="SSF52172">
    <property type="entry name" value="CheY-like"/>
    <property type="match status" value="1"/>
</dbReference>
<dbReference type="InterPro" id="IPR001610">
    <property type="entry name" value="PAC"/>
</dbReference>
<dbReference type="PANTHER" id="PTHR43047">
    <property type="entry name" value="TWO-COMPONENT HISTIDINE PROTEIN KINASE"/>
    <property type="match status" value="1"/>
</dbReference>
<dbReference type="PRINTS" id="PR00344">
    <property type="entry name" value="BCTRLSENSOR"/>
</dbReference>
<dbReference type="SMART" id="SM00091">
    <property type="entry name" value="PAS"/>
    <property type="match status" value="3"/>
</dbReference>
<dbReference type="PROSITE" id="PS50109">
    <property type="entry name" value="HIS_KIN"/>
    <property type="match status" value="1"/>
</dbReference>
<dbReference type="PROSITE" id="PS50113">
    <property type="entry name" value="PAC"/>
    <property type="match status" value="1"/>
</dbReference>
<dbReference type="Pfam" id="PF08448">
    <property type="entry name" value="PAS_4"/>
    <property type="match status" value="1"/>
</dbReference>
<accession>A0A2N7TLE1</accession>
<protein>
    <recommendedName>
        <fullName evidence="2">histidine kinase</fullName>
        <ecNumber evidence="2">2.7.13.3</ecNumber>
    </recommendedName>
</protein>
<gene>
    <name evidence="13" type="ORF">C1H66_12860</name>
</gene>
<dbReference type="CDD" id="cd00082">
    <property type="entry name" value="HisKA"/>
    <property type="match status" value="1"/>
</dbReference>
<dbReference type="InterPro" id="IPR003594">
    <property type="entry name" value="HATPase_dom"/>
</dbReference>
<feature type="domain" description="PAS" evidence="11">
    <location>
        <begin position="223"/>
        <end position="265"/>
    </location>
</feature>
<feature type="domain" description="PAS" evidence="11">
    <location>
        <begin position="333"/>
        <end position="403"/>
    </location>
</feature>
<evidence type="ECO:0000256" key="5">
    <source>
        <dbReference type="ARBA" id="ARBA00022777"/>
    </source>
</evidence>
<dbReference type="InterPro" id="IPR036097">
    <property type="entry name" value="HisK_dim/P_sf"/>
</dbReference>
<dbReference type="EC" id="2.7.13.3" evidence="2"/>
<dbReference type="AlphaFoldDB" id="A0A2N7TLE1"/>
<evidence type="ECO:0000259" key="10">
    <source>
        <dbReference type="PROSITE" id="PS50110"/>
    </source>
</evidence>
<reference evidence="13 14" key="1">
    <citation type="submission" date="2018-01" db="EMBL/GenBank/DDBJ databases">
        <title>Halomonas endophytica sp. nov., isolated from storage liquid in the stems of Populus euphratica.</title>
        <authorList>
            <person name="Chen C."/>
        </authorList>
    </citation>
    <scope>NUCLEOTIDE SEQUENCE [LARGE SCALE GENOMIC DNA]</scope>
    <source>
        <strain evidence="13 14">DSM 26881</strain>
    </source>
</reference>